<accession>A0AAD6XLT3</accession>
<dbReference type="SMART" id="SM00028">
    <property type="entry name" value="TPR"/>
    <property type="match status" value="5"/>
</dbReference>
<dbReference type="PROSITE" id="PS50005">
    <property type="entry name" value="TPR"/>
    <property type="match status" value="1"/>
</dbReference>
<proteinExistence type="predicted"/>
<organism evidence="3 4">
    <name type="scientific">Mycena belliarum</name>
    <dbReference type="NCBI Taxonomy" id="1033014"/>
    <lineage>
        <taxon>Eukaryota</taxon>
        <taxon>Fungi</taxon>
        <taxon>Dikarya</taxon>
        <taxon>Basidiomycota</taxon>
        <taxon>Agaricomycotina</taxon>
        <taxon>Agaricomycetes</taxon>
        <taxon>Agaricomycetidae</taxon>
        <taxon>Agaricales</taxon>
        <taxon>Marasmiineae</taxon>
        <taxon>Mycenaceae</taxon>
        <taxon>Mycena</taxon>
    </lineage>
</organism>
<dbReference type="InterPro" id="IPR039340">
    <property type="entry name" value="Tfc4/TFIIIC-102/Sfc4"/>
</dbReference>
<feature type="region of interest" description="Disordered" evidence="2">
    <location>
        <begin position="751"/>
        <end position="792"/>
    </location>
</feature>
<gene>
    <name evidence="3" type="ORF">B0H15DRAFT_982935</name>
</gene>
<dbReference type="GO" id="GO:0006383">
    <property type="term" value="P:transcription by RNA polymerase III"/>
    <property type="evidence" value="ECO:0007669"/>
    <property type="project" value="InterPro"/>
</dbReference>
<evidence type="ECO:0000313" key="4">
    <source>
        <dbReference type="Proteomes" id="UP001222325"/>
    </source>
</evidence>
<keyword evidence="4" id="KW-1185">Reference proteome</keyword>
<evidence type="ECO:0000256" key="2">
    <source>
        <dbReference type="SAM" id="MobiDB-lite"/>
    </source>
</evidence>
<dbReference type="GO" id="GO:0000127">
    <property type="term" value="C:transcription factor TFIIIC complex"/>
    <property type="evidence" value="ECO:0007669"/>
    <property type="project" value="TreeGrafter"/>
</dbReference>
<feature type="non-terminal residue" evidence="3">
    <location>
        <position position="966"/>
    </location>
</feature>
<dbReference type="PANTHER" id="PTHR23082:SF0">
    <property type="entry name" value="GENERAL TRANSCRIPTION FACTOR 3C POLYPEPTIDE 3"/>
    <property type="match status" value="1"/>
</dbReference>
<evidence type="ECO:0008006" key="5">
    <source>
        <dbReference type="Google" id="ProtNLM"/>
    </source>
</evidence>
<dbReference type="AlphaFoldDB" id="A0AAD6XLT3"/>
<feature type="region of interest" description="Disordered" evidence="2">
    <location>
        <begin position="462"/>
        <end position="499"/>
    </location>
</feature>
<dbReference type="EMBL" id="JARJCN010000028">
    <property type="protein sequence ID" value="KAJ7087686.1"/>
    <property type="molecule type" value="Genomic_DNA"/>
</dbReference>
<protein>
    <recommendedName>
        <fullName evidence="5">TPR-like protein</fullName>
    </recommendedName>
</protein>
<name>A0AAD6XLT3_9AGAR</name>
<keyword evidence="1" id="KW-0802">TPR repeat</keyword>
<evidence type="ECO:0000256" key="1">
    <source>
        <dbReference type="PROSITE-ProRule" id="PRU00339"/>
    </source>
</evidence>
<dbReference type="InterPro" id="IPR019734">
    <property type="entry name" value="TPR_rpt"/>
</dbReference>
<dbReference type="SUPFAM" id="SSF48452">
    <property type="entry name" value="TPR-like"/>
    <property type="match status" value="2"/>
</dbReference>
<feature type="non-terminal residue" evidence="3">
    <location>
        <position position="1"/>
    </location>
</feature>
<dbReference type="Gene3D" id="1.25.40.10">
    <property type="entry name" value="Tetratricopeptide repeat domain"/>
    <property type="match status" value="3"/>
</dbReference>
<dbReference type="Proteomes" id="UP001222325">
    <property type="component" value="Unassembled WGS sequence"/>
</dbReference>
<dbReference type="PANTHER" id="PTHR23082">
    <property type="entry name" value="TRANSCRIPTION INITIATION FACTOR IIIC TFIIIC , POLYPEPTIDE 3-RELATED"/>
    <property type="match status" value="1"/>
</dbReference>
<reference evidence="3" key="1">
    <citation type="submission" date="2023-03" db="EMBL/GenBank/DDBJ databases">
        <title>Massive genome expansion in bonnet fungi (Mycena s.s.) driven by repeated elements and novel gene families across ecological guilds.</title>
        <authorList>
            <consortium name="Lawrence Berkeley National Laboratory"/>
            <person name="Harder C.B."/>
            <person name="Miyauchi S."/>
            <person name="Viragh M."/>
            <person name="Kuo A."/>
            <person name="Thoen E."/>
            <person name="Andreopoulos B."/>
            <person name="Lu D."/>
            <person name="Skrede I."/>
            <person name="Drula E."/>
            <person name="Henrissat B."/>
            <person name="Morin E."/>
            <person name="Kohler A."/>
            <person name="Barry K."/>
            <person name="LaButti K."/>
            <person name="Morin E."/>
            <person name="Salamov A."/>
            <person name="Lipzen A."/>
            <person name="Mereny Z."/>
            <person name="Hegedus B."/>
            <person name="Baldrian P."/>
            <person name="Stursova M."/>
            <person name="Weitz H."/>
            <person name="Taylor A."/>
            <person name="Grigoriev I.V."/>
            <person name="Nagy L.G."/>
            <person name="Martin F."/>
            <person name="Kauserud H."/>
        </authorList>
    </citation>
    <scope>NUCLEOTIDE SEQUENCE</scope>
    <source>
        <strain evidence="3">CBHHK173m</strain>
    </source>
</reference>
<comment type="caution">
    <text evidence="3">The sequence shown here is derived from an EMBL/GenBank/DDBJ whole genome shotgun (WGS) entry which is preliminary data.</text>
</comment>
<sequence>RLVREIRLNEGSSSTGMLAKEWDFMVHDNADYRADLGAAAGMGRKRPKGGRQSGPALSFQTKALIGQGNQAYVDGDLSGAIRIMLEIIRIEPRAAPAWTVLAQCYEDQKELSKALQLRIMGAHLLQDADEWDSLARQSKELGYPQQALYCWGKGCHLDPTNVAALWDRAVLSRELGDLKTTRIAFLGILVRFPHDLNILSELHTVLVELGDLQTCASLFQDAFEYYRATFPSGMGRAVATGVDAPGAGFGLLEILVLADLYNNLEEHERAVDVIRKGCRWLQGRAEQSAWDLCGDDREFESECGDVVRAIDVVDDVDPGYYELDVNARHRLAVARIKMGEIEEGTMHAEVVLAQDILDYAPLSTEIADAYFERELFAEARQIYELLGANDTTSSVYVLLQTAACMRMAEELREAVVVYEAVCKVDPGDNEAKMKLAEVYEILDEPRKALELVYEVIDSRQRRPKAPSGIGSAAPTVPSLIQDKPTKPASKPRPKVSQNRLSNAELRALEARKEAEALEVYRRLKALWPHMLAGPGEARQEWLLEAEKLIEAFRETRMLFSTARTFRGMFPVRRTKIEEGEEEARILSRLQIDLAHETTARKTRSGDKYNRVDVFRGINLNDWMRLFIQYAFTLTTSGDYKEADEVLRHVLMSSAYQLPDLQDALRVALITCAATAGCFPVVVEQCRKLQTGHQFYNEPMRIMMAAFGSGLRPTDAFVGAAFQKYLHREMRLFDAAANNPDSLVWSQTGKRFSLKGTPNDPDPEDQEGAGPEQAEMPVSKGRRKQQPPRLPEIATTPNPVVVALYGQISLVTKSYQSAIFYLLMAYDHCQEDPMISICITVASLGRLVQRQCDNKHHLVTQAMAFLARYRMQRSAAGKHTVEIEYNFGRTFHQLGLYSYAARHYERALEATTDNPAVSLWPRFCETLKRFKQDAGCVQETAYNLGMIYLATGARPLAAALYRRWLSL</sequence>
<feature type="repeat" description="TPR" evidence="1">
    <location>
        <begin position="880"/>
        <end position="913"/>
    </location>
</feature>
<dbReference type="InterPro" id="IPR011990">
    <property type="entry name" value="TPR-like_helical_dom_sf"/>
</dbReference>
<evidence type="ECO:0000313" key="3">
    <source>
        <dbReference type="EMBL" id="KAJ7087686.1"/>
    </source>
</evidence>